<gene>
    <name evidence="1" type="ordered locus">MTR_7g104335</name>
</gene>
<protein>
    <submittedName>
        <fullName evidence="1 2">Uncharacterized protein</fullName>
    </submittedName>
</protein>
<accession>A0A072UE89</accession>
<dbReference type="HOGENOM" id="CLU_2472512_0_0_1"/>
<proteinExistence type="predicted"/>
<dbReference type="AlphaFoldDB" id="A0A072UE89"/>
<dbReference type="EnsemblPlants" id="KEH24135">
    <property type="protein sequence ID" value="KEH24135"/>
    <property type="gene ID" value="MTR_7g104335"/>
</dbReference>
<sequence>MHCEDSIPLHRGPIKQAPMKLANDITKSSNKNWDLDKISTGCDVPGLDAIHIPAPITSIDAKSMNNFKNPITVLLNLYTLITCKVALL</sequence>
<evidence type="ECO:0000313" key="3">
    <source>
        <dbReference type="Proteomes" id="UP000002051"/>
    </source>
</evidence>
<reference evidence="2" key="3">
    <citation type="submission" date="2015-04" db="UniProtKB">
        <authorList>
            <consortium name="EnsemblPlants"/>
        </authorList>
    </citation>
    <scope>IDENTIFICATION</scope>
    <source>
        <strain evidence="2">cv. Jemalong A17</strain>
    </source>
</reference>
<dbReference type="EMBL" id="CM001223">
    <property type="protein sequence ID" value="KEH24135.1"/>
    <property type="molecule type" value="Genomic_DNA"/>
</dbReference>
<evidence type="ECO:0000313" key="2">
    <source>
        <dbReference type="EnsemblPlants" id="KEH24135"/>
    </source>
</evidence>
<reference evidence="1 3" key="1">
    <citation type="journal article" date="2011" name="Nature">
        <title>The Medicago genome provides insight into the evolution of rhizobial symbioses.</title>
        <authorList>
            <person name="Young N.D."/>
            <person name="Debelle F."/>
            <person name="Oldroyd G.E."/>
            <person name="Geurts R."/>
            <person name="Cannon S.B."/>
            <person name="Udvardi M.K."/>
            <person name="Benedito V.A."/>
            <person name="Mayer K.F."/>
            <person name="Gouzy J."/>
            <person name="Schoof H."/>
            <person name="Van de Peer Y."/>
            <person name="Proost S."/>
            <person name="Cook D.R."/>
            <person name="Meyers B.C."/>
            <person name="Spannagl M."/>
            <person name="Cheung F."/>
            <person name="De Mita S."/>
            <person name="Krishnakumar V."/>
            <person name="Gundlach H."/>
            <person name="Zhou S."/>
            <person name="Mudge J."/>
            <person name="Bharti A.K."/>
            <person name="Murray J.D."/>
            <person name="Naoumkina M.A."/>
            <person name="Rosen B."/>
            <person name="Silverstein K.A."/>
            <person name="Tang H."/>
            <person name="Rombauts S."/>
            <person name="Zhao P.X."/>
            <person name="Zhou P."/>
            <person name="Barbe V."/>
            <person name="Bardou P."/>
            <person name="Bechner M."/>
            <person name="Bellec A."/>
            <person name="Berger A."/>
            <person name="Berges H."/>
            <person name="Bidwell S."/>
            <person name="Bisseling T."/>
            <person name="Choisne N."/>
            <person name="Couloux A."/>
            <person name="Denny R."/>
            <person name="Deshpande S."/>
            <person name="Dai X."/>
            <person name="Doyle J.J."/>
            <person name="Dudez A.M."/>
            <person name="Farmer A.D."/>
            <person name="Fouteau S."/>
            <person name="Franken C."/>
            <person name="Gibelin C."/>
            <person name="Gish J."/>
            <person name="Goldstein S."/>
            <person name="Gonzalez A.J."/>
            <person name="Green P.J."/>
            <person name="Hallab A."/>
            <person name="Hartog M."/>
            <person name="Hua A."/>
            <person name="Humphray S.J."/>
            <person name="Jeong D.H."/>
            <person name="Jing Y."/>
            <person name="Jocker A."/>
            <person name="Kenton S.M."/>
            <person name="Kim D.J."/>
            <person name="Klee K."/>
            <person name="Lai H."/>
            <person name="Lang C."/>
            <person name="Lin S."/>
            <person name="Macmil S.L."/>
            <person name="Magdelenat G."/>
            <person name="Matthews L."/>
            <person name="McCorrison J."/>
            <person name="Monaghan E.L."/>
            <person name="Mun J.H."/>
            <person name="Najar F.Z."/>
            <person name="Nicholson C."/>
            <person name="Noirot C."/>
            <person name="O'Bleness M."/>
            <person name="Paule C.R."/>
            <person name="Poulain J."/>
            <person name="Prion F."/>
            <person name="Qin B."/>
            <person name="Qu C."/>
            <person name="Retzel E.F."/>
            <person name="Riddle C."/>
            <person name="Sallet E."/>
            <person name="Samain S."/>
            <person name="Samson N."/>
            <person name="Sanders I."/>
            <person name="Saurat O."/>
            <person name="Scarpelli C."/>
            <person name="Schiex T."/>
            <person name="Segurens B."/>
            <person name="Severin A.J."/>
            <person name="Sherrier D.J."/>
            <person name="Shi R."/>
            <person name="Sims S."/>
            <person name="Singer S.R."/>
            <person name="Sinharoy S."/>
            <person name="Sterck L."/>
            <person name="Viollet A."/>
            <person name="Wang B.B."/>
            <person name="Wang K."/>
            <person name="Wang M."/>
            <person name="Wang X."/>
            <person name="Warfsmann J."/>
            <person name="Weissenbach J."/>
            <person name="White D.D."/>
            <person name="White J.D."/>
            <person name="Wiley G.B."/>
            <person name="Wincker P."/>
            <person name="Xing Y."/>
            <person name="Yang L."/>
            <person name="Yao Z."/>
            <person name="Ying F."/>
            <person name="Zhai J."/>
            <person name="Zhou L."/>
            <person name="Zuber A."/>
            <person name="Denarie J."/>
            <person name="Dixon R.A."/>
            <person name="May G.D."/>
            <person name="Schwartz D.C."/>
            <person name="Rogers J."/>
            <person name="Quetier F."/>
            <person name="Town C.D."/>
            <person name="Roe B.A."/>
        </authorList>
    </citation>
    <scope>NUCLEOTIDE SEQUENCE [LARGE SCALE GENOMIC DNA]</scope>
    <source>
        <strain evidence="1">A17</strain>
        <strain evidence="2 3">cv. Jemalong A17</strain>
    </source>
</reference>
<reference evidence="1 3" key="2">
    <citation type="journal article" date="2014" name="BMC Genomics">
        <title>An improved genome release (version Mt4.0) for the model legume Medicago truncatula.</title>
        <authorList>
            <person name="Tang H."/>
            <person name="Krishnakumar V."/>
            <person name="Bidwell S."/>
            <person name="Rosen B."/>
            <person name="Chan A."/>
            <person name="Zhou S."/>
            <person name="Gentzbittel L."/>
            <person name="Childs K.L."/>
            <person name="Yandell M."/>
            <person name="Gundlach H."/>
            <person name="Mayer K.F."/>
            <person name="Schwartz D.C."/>
            <person name="Town C.D."/>
        </authorList>
    </citation>
    <scope>GENOME REANNOTATION</scope>
    <source>
        <strain evidence="1">A17</strain>
        <strain evidence="2 3">cv. Jemalong A17</strain>
    </source>
</reference>
<evidence type="ECO:0000313" key="1">
    <source>
        <dbReference type="EMBL" id="KEH24135.1"/>
    </source>
</evidence>
<keyword evidence="3" id="KW-1185">Reference proteome</keyword>
<name>A0A072UE89_MEDTR</name>
<organism evidence="1 3">
    <name type="scientific">Medicago truncatula</name>
    <name type="common">Barrel medic</name>
    <name type="synonym">Medicago tribuloides</name>
    <dbReference type="NCBI Taxonomy" id="3880"/>
    <lineage>
        <taxon>Eukaryota</taxon>
        <taxon>Viridiplantae</taxon>
        <taxon>Streptophyta</taxon>
        <taxon>Embryophyta</taxon>
        <taxon>Tracheophyta</taxon>
        <taxon>Spermatophyta</taxon>
        <taxon>Magnoliopsida</taxon>
        <taxon>eudicotyledons</taxon>
        <taxon>Gunneridae</taxon>
        <taxon>Pentapetalae</taxon>
        <taxon>rosids</taxon>
        <taxon>fabids</taxon>
        <taxon>Fabales</taxon>
        <taxon>Fabaceae</taxon>
        <taxon>Papilionoideae</taxon>
        <taxon>50 kb inversion clade</taxon>
        <taxon>NPAAA clade</taxon>
        <taxon>Hologalegina</taxon>
        <taxon>IRL clade</taxon>
        <taxon>Trifolieae</taxon>
        <taxon>Medicago</taxon>
    </lineage>
</organism>
<dbReference type="Proteomes" id="UP000002051">
    <property type="component" value="Unassembled WGS sequence"/>
</dbReference>